<evidence type="ECO:0000256" key="2">
    <source>
        <dbReference type="ARBA" id="ARBA00006581"/>
    </source>
</evidence>
<dbReference type="PANTHER" id="PTHR11241:SF0">
    <property type="entry name" value="DEOXYURIDINE 5'-TRIPHOSPHATE NUCLEOTIDOHYDROLASE"/>
    <property type="match status" value="1"/>
</dbReference>
<sequence>MNKYSGAIVISGSIGVGKTTTIQALIEYFNKENVGIIEEYIDYSPRIGKMLISDVGNGIERNYTLQKFILQCYEEQLKNNKNKKVIIIERHPREAIEVFCEIDKTMTEKEREEITNKIYLIEKEYQLEYNKYNTYCISTDYATPNIIARNIFTEWIKRENIENETFHVFLYANEENQKKRIIKRNRGVISEMNFYYVNQINTLYKHYLNEHFTSKENNEETLFIKKLHKDAIIPTRGTEQSVGFDLYSIDDNIIYPHDRCLISTGIAVQIPHFCYGRIAPGSSLAIKYGIDIGGGVIDEDYRGEIKVIVFNHSNTIYRCKKGDRVAQLIIEKIKQCKIEEVKEISETIRGEKGFGSTGK</sequence>
<dbReference type="GO" id="GO:0004170">
    <property type="term" value="F:dUTP diphosphatase activity"/>
    <property type="evidence" value="ECO:0007669"/>
    <property type="project" value="UniProtKB-UniRule"/>
</dbReference>
<dbReference type="CDD" id="cd07557">
    <property type="entry name" value="trimeric_dUTPase"/>
    <property type="match status" value="1"/>
</dbReference>
<dbReference type="VEuPathDB" id="AmoebaDB:EHI5A_232230"/>
<accession>A0A175JX07</accession>
<dbReference type="NCBIfam" id="TIGR00576">
    <property type="entry name" value="dut"/>
    <property type="match status" value="1"/>
</dbReference>
<comment type="pathway">
    <text evidence="1 5">Pyrimidine metabolism; dUMP biosynthesis; dUMP from dCTP (dUTP route): step 2/2.</text>
</comment>
<dbReference type="VEuPathDB" id="AmoebaDB:EHI7A_124230"/>
<dbReference type="VEuPathDB" id="AmoebaDB:EHI5A_232220"/>
<reference evidence="8 9" key="1">
    <citation type="submission" date="2016-05" db="EMBL/GenBank/DDBJ databases">
        <title>First whole genome sequencing of Entamoeba histolytica HM1:IMSS-clone-6.</title>
        <authorList>
            <person name="Mukherjee Avik.K."/>
            <person name="Izumyama S."/>
            <person name="Nakada-Tsukui K."/>
            <person name="Nozaki T."/>
        </authorList>
    </citation>
    <scope>NUCLEOTIDE SEQUENCE [LARGE SCALE GENOMIC DNA]</scope>
    <source>
        <strain evidence="8 9">HM1:IMSS clone 6</strain>
    </source>
</reference>
<dbReference type="Gene3D" id="3.40.50.300">
    <property type="entry name" value="P-loop containing nucleotide triphosphate hydrolases"/>
    <property type="match status" value="1"/>
</dbReference>
<dbReference type="InterPro" id="IPR027417">
    <property type="entry name" value="P-loop_NTPase"/>
</dbReference>
<evidence type="ECO:0000259" key="6">
    <source>
        <dbReference type="Pfam" id="PF00692"/>
    </source>
</evidence>
<evidence type="ECO:0000313" key="8">
    <source>
        <dbReference type="EMBL" id="GAT98197.1"/>
    </source>
</evidence>
<dbReference type="GO" id="GO:0000287">
    <property type="term" value="F:magnesium ion binding"/>
    <property type="evidence" value="ECO:0007669"/>
    <property type="project" value="UniProtKB-UniRule"/>
</dbReference>
<comment type="function">
    <text evidence="5">Involved in nucleotide metabolism via production of dUMP, the immediate precursor of thymidine nucleotides, and decreases the intracellular concentration of dUTP so that uracil cannot be incorporated into DNA.</text>
</comment>
<dbReference type="InterPro" id="IPR031314">
    <property type="entry name" value="DNK_dom"/>
</dbReference>
<dbReference type="Gene3D" id="2.70.40.10">
    <property type="match status" value="1"/>
</dbReference>
<proteinExistence type="inferred from homology"/>
<dbReference type="VEuPathDB" id="AmoebaDB:EHI_059310"/>
<dbReference type="GO" id="GO:0006226">
    <property type="term" value="P:dUMP biosynthetic process"/>
    <property type="evidence" value="ECO:0007669"/>
    <property type="project" value="UniProtKB-UniRule"/>
</dbReference>
<dbReference type="NCBIfam" id="NF001862">
    <property type="entry name" value="PRK00601.1"/>
    <property type="match status" value="1"/>
</dbReference>
<evidence type="ECO:0000256" key="3">
    <source>
        <dbReference type="ARBA" id="ARBA00022801"/>
    </source>
</evidence>
<dbReference type="VEuPathDB" id="AmoebaDB:KM1_229640"/>
<dbReference type="InterPro" id="IPR036157">
    <property type="entry name" value="dUTPase-like_sf"/>
</dbReference>
<dbReference type="Pfam" id="PF00692">
    <property type="entry name" value="dUTPase"/>
    <property type="match status" value="1"/>
</dbReference>
<dbReference type="FunFam" id="2.70.40.10:FF:000016">
    <property type="entry name" value="Deoxyuridine 5-triphosphate nucleotidohydrolase domain containing protein"/>
    <property type="match status" value="1"/>
</dbReference>
<dbReference type="eggNOG" id="KOG3370">
    <property type="taxonomic scope" value="Eukaryota"/>
</dbReference>
<dbReference type="GO" id="GO:0046081">
    <property type="term" value="P:dUTP catabolic process"/>
    <property type="evidence" value="ECO:0007669"/>
    <property type="project" value="UniProtKB-UniRule"/>
</dbReference>
<dbReference type="InterPro" id="IPR033704">
    <property type="entry name" value="dUTPase_trimeric"/>
</dbReference>
<feature type="domain" description="Deoxynucleoside kinase" evidence="7">
    <location>
        <begin position="8"/>
        <end position="112"/>
    </location>
</feature>
<feature type="domain" description="dUTPase-like" evidence="6">
    <location>
        <begin position="230"/>
        <end position="358"/>
    </location>
</feature>
<dbReference type="EC" id="3.6.1.23" evidence="5"/>
<dbReference type="UniPathway" id="UPA00610">
    <property type="reaction ID" value="UER00666"/>
</dbReference>
<evidence type="ECO:0000256" key="1">
    <source>
        <dbReference type="ARBA" id="ARBA00005142"/>
    </source>
</evidence>
<dbReference type="AlphaFoldDB" id="A0A175JX07"/>
<gene>
    <name evidence="8" type="ORF">CL6EHI_034560</name>
</gene>
<comment type="catalytic activity">
    <reaction evidence="5">
        <text>dUTP + H2O = dUMP + diphosphate + H(+)</text>
        <dbReference type="Rhea" id="RHEA:10248"/>
        <dbReference type="ChEBI" id="CHEBI:15377"/>
        <dbReference type="ChEBI" id="CHEBI:15378"/>
        <dbReference type="ChEBI" id="CHEBI:33019"/>
        <dbReference type="ChEBI" id="CHEBI:61555"/>
        <dbReference type="ChEBI" id="CHEBI:246422"/>
        <dbReference type="EC" id="3.6.1.23"/>
    </reaction>
</comment>
<keyword evidence="4 5" id="KW-0546">Nucleotide metabolism</keyword>
<evidence type="ECO:0000256" key="4">
    <source>
        <dbReference type="ARBA" id="ARBA00023080"/>
    </source>
</evidence>
<organism evidence="8 9">
    <name type="scientific">Entamoeba histolytica</name>
    <dbReference type="NCBI Taxonomy" id="5759"/>
    <lineage>
        <taxon>Eukaryota</taxon>
        <taxon>Amoebozoa</taxon>
        <taxon>Evosea</taxon>
        <taxon>Archamoebae</taxon>
        <taxon>Mastigamoebida</taxon>
        <taxon>Entamoebidae</taxon>
        <taxon>Entamoeba</taxon>
    </lineage>
</organism>
<dbReference type="Proteomes" id="UP000078387">
    <property type="component" value="Unassembled WGS sequence"/>
</dbReference>
<dbReference type="SUPFAM" id="SSF52540">
    <property type="entry name" value="P-loop containing nucleoside triphosphate hydrolases"/>
    <property type="match status" value="1"/>
</dbReference>
<evidence type="ECO:0000256" key="5">
    <source>
        <dbReference type="RuleBase" id="RU367024"/>
    </source>
</evidence>
<protein>
    <recommendedName>
        <fullName evidence="5">Deoxyuridine 5'-triphosphate nucleotidohydrolase</fullName>
        <shortName evidence="5">dUTPase</shortName>
        <ecNumber evidence="5">3.6.1.23</ecNumber>
    </recommendedName>
    <alternativeName>
        <fullName evidence="5">dUTP pyrophosphatase</fullName>
    </alternativeName>
</protein>
<comment type="similarity">
    <text evidence="2 5">Belongs to the dUTPase family.</text>
</comment>
<comment type="caution">
    <text evidence="8">The sequence shown here is derived from an EMBL/GenBank/DDBJ whole genome shotgun (WGS) entry which is preliminary data.</text>
</comment>
<evidence type="ECO:0000259" key="7">
    <source>
        <dbReference type="Pfam" id="PF01712"/>
    </source>
</evidence>
<evidence type="ECO:0000313" key="9">
    <source>
        <dbReference type="Proteomes" id="UP000078387"/>
    </source>
</evidence>
<dbReference type="SUPFAM" id="SSF51283">
    <property type="entry name" value="dUTPase-like"/>
    <property type="match status" value="1"/>
</dbReference>
<dbReference type="PANTHER" id="PTHR11241">
    <property type="entry name" value="DEOXYURIDINE 5'-TRIPHOSPHATE NUCLEOTIDOHYDROLASE"/>
    <property type="match status" value="1"/>
</dbReference>
<comment type="cofactor">
    <cofactor evidence="5">
        <name>Mg(2+)</name>
        <dbReference type="ChEBI" id="CHEBI:18420"/>
    </cofactor>
</comment>
<dbReference type="InterPro" id="IPR008181">
    <property type="entry name" value="dUTPase"/>
</dbReference>
<keyword evidence="5" id="KW-0479">Metal-binding</keyword>
<dbReference type="Pfam" id="PF01712">
    <property type="entry name" value="dNK"/>
    <property type="match status" value="1"/>
</dbReference>
<dbReference type="EMBL" id="BDEQ01000001">
    <property type="protein sequence ID" value="GAT98197.1"/>
    <property type="molecule type" value="Genomic_DNA"/>
</dbReference>
<keyword evidence="3 5" id="KW-0378">Hydrolase</keyword>
<dbReference type="VEuPathDB" id="AmoebaDB:EHI8A_246160"/>
<dbReference type="InterPro" id="IPR029054">
    <property type="entry name" value="dUTPase-like"/>
</dbReference>
<name>A0A175JX07_ENTHI</name>
<keyword evidence="5" id="KW-0460">Magnesium</keyword>
<dbReference type="VEuPathDB" id="AmoebaDB:KM1_322750"/>